<evidence type="ECO:0000256" key="5">
    <source>
        <dbReference type="PROSITE-ProRule" id="PRU00047"/>
    </source>
</evidence>
<feature type="domain" description="CCHC-type" evidence="7">
    <location>
        <begin position="223"/>
        <end position="236"/>
    </location>
</feature>
<dbReference type="InterPro" id="IPR043502">
    <property type="entry name" value="DNA/RNA_pol_sf"/>
</dbReference>
<dbReference type="InterPro" id="IPR043128">
    <property type="entry name" value="Rev_trsase/Diguanyl_cyclase"/>
</dbReference>
<organism evidence="9 10">
    <name type="scientific">Eumeta variegata</name>
    <name type="common">Bagworm moth</name>
    <name type="synonym">Eumeta japonica</name>
    <dbReference type="NCBI Taxonomy" id="151549"/>
    <lineage>
        <taxon>Eukaryota</taxon>
        <taxon>Metazoa</taxon>
        <taxon>Ecdysozoa</taxon>
        <taxon>Arthropoda</taxon>
        <taxon>Hexapoda</taxon>
        <taxon>Insecta</taxon>
        <taxon>Pterygota</taxon>
        <taxon>Neoptera</taxon>
        <taxon>Endopterygota</taxon>
        <taxon>Lepidoptera</taxon>
        <taxon>Glossata</taxon>
        <taxon>Ditrysia</taxon>
        <taxon>Tineoidea</taxon>
        <taxon>Psychidae</taxon>
        <taxon>Oiketicinae</taxon>
        <taxon>Eumeta</taxon>
    </lineage>
</organism>
<evidence type="ECO:0000256" key="3">
    <source>
        <dbReference type="ARBA" id="ARBA00022722"/>
    </source>
</evidence>
<dbReference type="EMBL" id="BGZK01003308">
    <property type="protein sequence ID" value="GBO99797.1"/>
    <property type="molecule type" value="Genomic_DNA"/>
</dbReference>
<name>A0A4C1SF47_EUMVA</name>
<keyword evidence="4" id="KW-0378">Hydrolase</keyword>
<keyword evidence="10" id="KW-1185">Reference proteome</keyword>
<keyword evidence="4" id="KW-0255">Endonuclease</keyword>
<keyword evidence="5" id="KW-0862">Zinc</keyword>
<dbReference type="PROSITE" id="PS50158">
    <property type="entry name" value="ZF_CCHC"/>
    <property type="match status" value="1"/>
</dbReference>
<dbReference type="InterPro" id="IPR021109">
    <property type="entry name" value="Peptidase_aspartic_dom_sf"/>
</dbReference>
<evidence type="ECO:0000256" key="2">
    <source>
        <dbReference type="ARBA" id="ARBA00022695"/>
    </source>
</evidence>
<keyword evidence="1" id="KW-0808">Transferase</keyword>
<keyword evidence="5" id="KW-0863">Zinc-finger</keyword>
<accession>A0A4C1SF47</accession>
<sequence>MFEFQSSCVAKLNLKAANIANEWKHWKEQFKMFLRATKLEAEDNSRKVALLLHHMGAECFDIANSFNIDYDKVVYEDLVKKFDEHFVPKLNIAMERHKFFTRKQTADENLESYVAVLKNLSMTCEFGEIRESLVKDIFICGMSPNFQHIKERLLSEGKIELERAVEISRNIEAARENASQLLQSEGCFEPSVNLLKRSSVKNDACGKCGLNHKLKCPAYNAICHRCNKKGHFAKMCFTKQLQNQYSRNLKPKYVKNVYRDGEEEEEDLFVGTLSLKNQLMNMFKTHKNDNGWIVQVKISNKQVDCQVDTGADTNILSKETAKNLGLSDEQLQPTKTKIYTFIGVITKVEEPTEWVNSIVLVTKPNGQIRLCLDPRHLNKAILRPHLPFPNIDDCKAKLSGSKYFSTLDASSGFWMIPLDDDSSKLCTFNTPFGRYKFLRLPFGISVAPEIFHGEMVKLFGDIGEDMEKIESIVMMPVPKDVQELQRFLGMDFAKFCNEWGITHKTSSPYLPRSNGLAERSIQTVKKLLNKCKESNSDPYMALLHLRTTPKENMPSPAELLMSRILRTKLPSIAENFKPKLVDNNLYKTQMNIKISKSVENYNKSSKNYDIKPGKNIMFKKNPKSLWFHGEVVANCEEPRSFVVRDDDGVQYRRSEQHIRNSSPLTSSIGENVNPDQNTNTAYVTRSGRKVLPPKRFEQ</sequence>
<dbReference type="GO" id="GO:0008270">
    <property type="term" value="F:zinc ion binding"/>
    <property type="evidence" value="ECO:0007669"/>
    <property type="project" value="UniProtKB-KW"/>
</dbReference>
<dbReference type="PANTHER" id="PTHR37984:SF5">
    <property type="entry name" value="PROTEIN NYNRIN-LIKE"/>
    <property type="match status" value="1"/>
</dbReference>
<comment type="caution">
    <text evidence="9">The sequence shown here is derived from an EMBL/GenBank/DDBJ whole genome shotgun (WGS) entry which is preliminary data.</text>
</comment>
<dbReference type="STRING" id="151549.A0A4C1SF47"/>
<keyword evidence="3" id="KW-0540">Nuclease</keyword>
<reference evidence="9 10" key="1">
    <citation type="journal article" date="2019" name="Commun. Biol.">
        <title>The bagworm genome reveals a unique fibroin gene that provides high tensile strength.</title>
        <authorList>
            <person name="Kono N."/>
            <person name="Nakamura H."/>
            <person name="Ohtoshi R."/>
            <person name="Tomita M."/>
            <person name="Numata K."/>
            <person name="Arakawa K."/>
        </authorList>
    </citation>
    <scope>NUCLEOTIDE SEQUENCE [LARGE SCALE GENOMIC DNA]</scope>
</reference>
<dbReference type="InterPro" id="IPR001878">
    <property type="entry name" value="Znf_CCHC"/>
</dbReference>
<dbReference type="OrthoDB" id="2286242at2759"/>
<feature type="domain" description="Integrase catalytic" evidence="8">
    <location>
        <begin position="380"/>
        <end position="576"/>
    </location>
</feature>
<evidence type="ECO:0000256" key="4">
    <source>
        <dbReference type="ARBA" id="ARBA00022759"/>
    </source>
</evidence>
<gene>
    <name evidence="9" type="primary">POL</name>
    <name evidence="9" type="ORF">EVAR_69255_1</name>
</gene>
<evidence type="ECO:0000256" key="6">
    <source>
        <dbReference type="SAM" id="MobiDB-lite"/>
    </source>
</evidence>
<dbReference type="AlphaFoldDB" id="A0A4C1SF47"/>
<dbReference type="GO" id="GO:0042575">
    <property type="term" value="C:DNA polymerase complex"/>
    <property type="evidence" value="ECO:0007669"/>
    <property type="project" value="UniProtKB-ARBA"/>
</dbReference>
<dbReference type="Proteomes" id="UP000299102">
    <property type="component" value="Unassembled WGS sequence"/>
</dbReference>
<dbReference type="PANTHER" id="PTHR37984">
    <property type="entry name" value="PROTEIN CBG26694"/>
    <property type="match status" value="1"/>
</dbReference>
<dbReference type="SUPFAM" id="SSF53098">
    <property type="entry name" value="Ribonuclease H-like"/>
    <property type="match status" value="1"/>
</dbReference>
<dbReference type="InterPro" id="IPR050951">
    <property type="entry name" value="Retrovirus_Pol_polyprotein"/>
</dbReference>
<dbReference type="InterPro" id="IPR000477">
    <property type="entry name" value="RT_dom"/>
</dbReference>
<evidence type="ECO:0000313" key="9">
    <source>
        <dbReference type="EMBL" id="GBO99797.1"/>
    </source>
</evidence>
<protein>
    <submittedName>
        <fullName evidence="9">Retrovirus-related Pol polyprotein from transposon 412</fullName>
    </submittedName>
</protein>
<evidence type="ECO:0000259" key="8">
    <source>
        <dbReference type="PROSITE" id="PS50994"/>
    </source>
</evidence>
<dbReference type="Pfam" id="PF00078">
    <property type="entry name" value="RVT_1"/>
    <property type="match status" value="1"/>
</dbReference>
<dbReference type="SUPFAM" id="SSF50630">
    <property type="entry name" value="Acid proteases"/>
    <property type="match status" value="1"/>
</dbReference>
<dbReference type="Gene3D" id="4.10.60.10">
    <property type="entry name" value="Zinc finger, CCHC-type"/>
    <property type="match status" value="1"/>
</dbReference>
<evidence type="ECO:0000259" key="7">
    <source>
        <dbReference type="PROSITE" id="PS50158"/>
    </source>
</evidence>
<feature type="region of interest" description="Disordered" evidence="6">
    <location>
        <begin position="655"/>
        <end position="680"/>
    </location>
</feature>
<dbReference type="PROSITE" id="PS50994">
    <property type="entry name" value="INTEGRASE"/>
    <property type="match status" value="1"/>
</dbReference>
<evidence type="ECO:0000313" key="10">
    <source>
        <dbReference type="Proteomes" id="UP000299102"/>
    </source>
</evidence>
<dbReference type="InterPro" id="IPR036397">
    <property type="entry name" value="RNaseH_sf"/>
</dbReference>
<keyword evidence="5" id="KW-0479">Metal-binding</keyword>
<keyword evidence="2" id="KW-0548">Nucleotidyltransferase</keyword>
<feature type="compositionally biased region" description="Polar residues" evidence="6">
    <location>
        <begin position="659"/>
        <end position="680"/>
    </location>
</feature>
<dbReference type="Gene3D" id="2.40.70.10">
    <property type="entry name" value="Acid Proteases"/>
    <property type="match status" value="1"/>
</dbReference>
<dbReference type="InterPro" id="IPR012337">
    <property type="entry name" value="RNaseH-like_sf"/>
</dbReference>
<dbReference type="Pfam" id="PF13975">
    <property type="entry name" value="gag-asp_proteas"/>
    <property type="match status" value="1"/>
</dbReference>
<evidence type="ECO:0000256" key="1">
    <source>
        <dbReference type="ARBA" id="ARBA00022679"/>
    </source>
</evidence>
<dbReference type="GO" id="GO:0071897">
    <property type="term" value="P:DNA biosynthetic process"/>
    <property type="evidence" value="ECO:0007669"/>
    <property type="project" value="UniProtKB-ARBA"/>
</dbReference>
<dbReference type="Gene3D" id="3.30.70.270">
    <property type="match status" value="1"/>
</dbReference>
<dbReference type="SUPFAM" id="SSF56672">
    <property type="entry name" value="DNA/RNA polymerases"/>
    <property type="match status" value="1"/>
</dbReference>
<dbReference type="CDD" id="cd01647">
    <property type="entry name" value="RT_LTR"/>
    <property type="match status" value="1"/>
</dbReference>
<proteinExistence type="predicted"/>
<dbReference type="InterPro" id="IPR001584">
    <property type="entry name" value="Integrase_cat-core"/>
</dbReference>
<dbReference type="Gene3D" id="3.30.420.10">
    <property type="entry name" value="Ribonuclease H-like superfamily/Ribonuclease H"/>
    <property type="match status" value="1"/>
</dbReference>
<dbReference type="GO" id="GO:0015074">
    <property type="term" value="P:DNA integration"/>
    <property type="evidence" value="ECO:0007669"/>
    <property type="project" value="InterPro"/>
</dbReference>
<dbReference type="GO" id="GO:0003676">
    <property type="term" value="F:nucleic acid binding"/>
    <property type="evidence" value="ECO:0007669"/>
    <property type="project" value="InterPro"/>
</dbReference>